<keyword evidence="3 5" id="KW-0378">Hydrolase</keyword>
<dbReference type="EMBL" id="JBHSIS010000002">
    <property type="protein sequence ID" value="MFC4852442.1"/>
    <property type="molecule type" value="Genomic_DNA"/>
</dbReference>
<evidence type="ECO:0000256" key="2">
    <source>
        <dbReference type="ARBA" id="ARBA00022670"/>
    </source>
</evidence>
<gene>
    <name evidence="9" type="ORF">ACFPCV_02920</name>
</gene>
<reference evidence="10" key="1">
    <citation type="journal article" date="2019" name="Int. J. Syst. Evol. Microbiol.">
        <title>The Global Catalogue of Microorganisms (GCM) 10K type strain sequencing project: providing services to taxonomists for standard genome sequencing and annotation.</title>
        <authorList>
            <consortium name="The Broad Institute Genomics Platform"/>
            <consortium name="The Broad Institute Genome Sequencing Center for Infectious Disease"/>
            <person name="Wu L."/>
            <person name="Ma J."/>
        </authorList>
    </citation>
    <scope>NUCLEOTIDE SEQUENCE [LARGE SCALE GENOMIC DNA]</scope>
    <source>
        <strain evidence="10">ZS-22-S1</strain>
    </source>
</reference>
<keyword evidence="7" id="KW-0732">Signal</keyword>
<dbReference type="PROSITE" id="PS51892">
    <property type="entry name" value="SUBTILASE"/>
    <property type="match status" value="1"/>
</dbReference>
<dbReference type="InterPro" id="IPR000209">
    <property type="entry name" value="Peptidase_S8/S53_dom"/>
</dbReference>
<evidence type="ECO:0000313" key="10">
    <source>
        <dbReference type="Proteomes" id="UP001595859"/>
    </source>
</evidence>
<dbReference type="PROSITE" id="PS00137">
    <property type="entry name" value="SUBTILASE_HIS"/>
    <property type="match status" value="1"/>
</dbReference>
<dbReference type="InterPro" id="IPR036852">
    <property type="entry name" value="Peptidase_S8/S53_dom_sf"/>
</dbReference>
<dbReference type="Proteomes" id="UP001595859">
    <property type="component" value="Unassembled WGS sequence"/>
</dbReference>
<dbReference type="Gene3D" id="3.40.50.200">
    <property type="entry name" value="Peptidase S8/S53 domain"/>
    <property type="match status" value="1"/>
</dbReference>
<evidence type="ECO:0000256" key="7">
    <source>
        <dbReference type="SAM" id="SignalP"/>
    </source>
</evidence>
<keyword evidence="2 5" id="KW-0645">Protease</keyword>
<dbReference type="InterPro" id="IPR022398">
    <property type="entry name" value="Peptidase_S8_His-AS"/>
</dbReference>
<proteinExistence type="inferred from homology"/>
<dbReference type="Gene3D" id="3.50.30.30">
    <property type="match status" value="1"/>
</dbReference>
<accession>A0ABV9RSZ7</accession>
<evidence type="ECO:0000256" key="6">
    <source>
        <dbReference type="SAM" id="MobiDB-lite"/>
    </source>
</evidence>
<feature type="chain" id="PRO_5045927791" evidence="7">
    <location>
        <begin position="28"/>
        <end position="1209"/>
    </location>
</feature>
<evidence type="ECO:0000259" key="8">
    <source>
        <dbReference type="Pfam" id="PF00082"/>
    </source>
</evidence>
<name>A0ABV9RSZ7_9PSEU</name>
<protein>
    <submittedName>
        <fullName evidence="9">S8 family serine peptidase</fullName>
    </submittedName>
</protein>
<dbReference type="InterPro" id="IPR050131">
    <property type="entry name" value="Peptidase_S8_subtilisin-like"/>
</dbReference>
<feature type="signal peptide" evidence="7">
    <location>
        <begin position="1"/>
        <end position="27"/>
    </location>
</feature>
<evidence type="ECO:0000256" key="4">
    <source>
        <dbReference type="ARBA" id="ARBA00022825"/>
    </source>
</evidence>
<keyword evidence="4 5" id="KW-0720">Serine protease</keyword>
<dbReference type="InterPro" id="IPR023828">
    <property type="entry name" value="Peptidase_S8_Ser-AS"/>
</dbReference>
<organism evidence="9 10">
    <name type="scientific">Actinophytocola glycyrrhizae</name>
    <dbReference type="NCBI Taxonomy" id="2044873"/>
    <lineage>
        <taxon>Bacteria</taxon>
        <taxon>Bacillati</taxon>
        <taxon>Actinomycetota</taxon>
        <taxon>Actinomycetes</taxon>
        <taxon>Pseudonocardiales</taxon>
        <taxon>Pseudonocardiaceae</taxon>
    </lineage>
</organism>
<dbReference type="InterPro" id="IPR015500">
    <property type="entry name" value="Peptidase_S8_subtilisin-rel"/>
</dbReference>
<comment type="similarity">
    <text evidence="1 5">Belongs to the peptidase S8 family.</text>
</comment>
<comment type="caution">
    <text evidence="9">The sequence shown here is derived from an EMBL/GenBank/DDBJ whole genome shotgun (WGS) entry which is preliminary data.</text>
</comment>
<dbReference type="SUPFAM" id="SSF52743">
    <property type="entry name" value="Subtilisin-like"/>
    <property type="match status" value="1"/>
</dbReference>
<dbReference type="PANTHER" id="PTHR43806">
    <property type="entry name" value="PEPTIDASE S8"/>
    <property type="match status" value="1"/>
</dbReference>
<dbReference type="Pfam" id="PF00082">
    <property type="entry name" value="Peptidase_S8"/>
    <property type="match status" value="1"/>
</dbReference>
<dbReference type="RefSeq" id="WP_378054156.1">
    <property type="nucleotide sequence ID" value="NZ_JBHSIS010000002.1"/>
</dbReference>
<dbReference type="InterPro" id="IPR013783">
    <property type="entry name" value="Ig-like_fold"/>
</dbReference>
<feature type="active site" description="Charge relay system" evidence="5">
    <location>
        <position position="205"/>
    </location>
</feature>
<keyword evidence="10" id="KW-1185">Reference proteome</keyword>
<dbReference type="PROSITE" id="PS00138">
    <property type="entry name" value="SUBTILASE_SER"/>
    <property type="match status" value="1"/>
</dbReference>
<evidence type="ECO:0000313" key="9">
    <source>
        <dbReference type="EMBL" id="MFC4852442.1"/>
    </source>
</evidence>
<feature type="domain" description="Peptidase S8/S53" evidence="8">
    <location>
        <begin position="196"/>
        <end position="457"/>
    </location>
</feature>
<evidence type="ECO:0000256" key="1">
    <source>
        <dbReference type="ARBA" id="ARBA00011073"/>
    </source>
</evidence>
<evidence type="ECO:0000256" key="5">
    <source>
        <dbReference type="PROSITE-ProRule" id="PRU01240"/>
    </source>
</evidence>
<dbReference type="Gene3D" id="2.60.40.10">
    <property type="entry name" value="Immunoglobulins"/>
    <property type="match status" value="1"/>
</dbReference>
<feature type="active site" description="Charge relay system" evidence="5">
    <location>
        <position position="236"/>
    </location>
</feature>
<evidence type="ECO:0000256" key="3">
    <source>
        <dbReference type="ARBA" id="ARBA00022801"/>
    </source>
</evidence>
<dbReference type="PRINTS" id="PR00723">
    <property type="entry name" value="SUBTILISIN"/>
</dbReference>
<feature type="active site" description="Charge relay system" evidence="5">
    <location>
        <position position="410"/>
    </location>
</feature>
<sequence>MNLRRTSGAIAGLAVVAAVVSASPAGAEDPPPAAAGPEHLTTVTLLTGDQVRVVDGKVAGIRMAIGRETQPVWQYEMNGHQYVLPADAAPLVAQDRLDRRLFDVTELVRQGLDDAATRTVPLIVEGAAPGATERTATLPARGLTVVEAPKDGAAWRGMRTARSAGKVWLNGRVLPTLEESVPQVGAPQAWAAGFTGTGAKVAVLDTGYDVDHPDLAGIVDAAQDFTGEGITDTVGHGTHVASTIAGSGAASDGRRKGVAPGARLLVGKVLGEYGGTEADIIAGMQWAVDQGADVVNMSLGGAPTDGTDLMSQTLNELSDTSGTLFVVAAGNNGARGTVGSPGAADRALTVGSVTKDDRLSEFSSRGPRVGDHGLKPEIAAPGSDIVAARATGTNPGTSVDEHHTRMSGTSMATPHVAGAAAVLAAQHPDWTGAQVKDALVGSAQRLPGIDTYAQGAGRLDLARGVTQPVRAEGLLGFGTVWAGDADTVDRKVGYVNDGDTPVTLDLTLGTGSDLFSVDTQRVTVPAHGSAAVTVTLRVPAEQAGEPSGALVATAAGVTLTTPLTAHLPGTAHTLTVDVLPRGENPVTSLLVVQDTRSGRSQGGVFFDGETATFTVPTGDYRVLGRAMDFTAGTDTLFVEQAGIAGDTDVVVDTKRGKEITAAVDDPEARWQHGGGTALLSEVGGTGASVARGNNVSRRAKLYSIGSPRMDGVSLVHFGYWTQPFATVTVDGPDGFEVEDTYVSTYPRLNGRVTGEVVHVGHGEREAIDAAGDVRGKIAVIAATGPDDPVYPPEQQLQDGIALLAERGAKLVLSNYNPQYSDPNPPDLALPVVMVFNFADLQDVVARLADGPVPVTVTGRKNAAASYFLAGEVAGRVPGGHAFRFARKDLGAIDRELVDTLPAKKYRFLPANWSFAGFTAGADVEVDWPRRGTDYVSPGAALTMFSSAGFTEDGVGFGNEVAIPMTLKRGEREHVRMFGAPFGPELTTAPVSRQDGKPVPYAYRKGDKLTMSVPMFADNDPANAGMFDPTNSGTTVVFANGEEIAGRDDLAGLGTFDLPTGPGTFTVIANAHRPASETLAPPLSTHTRAEWTFRTGPGTQERVALPLLDIRWSLPLDAHNHARTGAIRGGLTVATQPGAKPSRIRSVTVEVSYNEGRTWQKATVGKRANRFVVHIPGGGTPDSYASLRATATDQAGNKVTETITRAYALR</sequence>
<feature type="region of interest" description="Disordered" evidence="6">
    <location>
        <begin position="358"/>
        <end position="377"/>
    </location>
</feature>
<dbReference type="PANTHER" id="PTHR43806:SF11">
    <property type="entry name" value="CEREVISIN-RELATED"/>
    <property type="match status" value="1"/>
</dbReference>